<evidence type="ECO:0000313" key="3">
    <source>
        <dbReference type="Proteomes" id="UP000578686"/>
    </source>
</evidence>
<dbReference type="Proteomes" id="UP000578686">
    <property type="component" value="Unassembled WGS sequence"/>
</dbReference>
<accession>A0A7X6D4Q4</accession>
<gene>
    <name evidence="2" type="ORF">HCN56_20735</name>
</gene>
<keyword evidence="1" id="KW-1133">Transmembrane helix</keyword>
<dbReference type="InterPro" id="IPR022062">
    <property type="entry name" value="DUF3618"/>
</dbReference>
<comment type="caution">
    <text evidence="2">The sequence shown here is derived from an EMBL/GenBank/DDBJ whole genome shotgun (WGS) entry which is preliminary data.</text>
</comment>
<keyword evidence="1" id="KW-0472">Membrane</keyword>
<evidence type="ECO:0000256" key="1">
    <source>
        <dbReference type="SAM" id="Phobius"/>
    </source>
</evidence>
<keyword evidence="1" id="KW-0812">Transmembrane</keyword>
<keyword evidence="3" id="KW-1185">Reference proteome</keyword>
<name>A0A7X6D4Q4_9ACTN</name>
<dbReference type="Pfam" id="PF12277">
    <property type="entry name" value="DUF3618"/>
    <property type="match status" value="1"/>
</dbReference>
<proteinExistence type="predicted"/>
<evidence type="ECO:0000313" key="2">
    <source>
        <dbReference type="EMBL" id="NJQ07943.1"/>
    </source>
</evidence>
<organism evidence="2 3">
    <name type="scientific">Streptomyces lonarensis</name>
    <dbReference type="NCBI Taxonomy" id="700599"/>
    <lineage>
        <taxon>Bacteria</taxon>
        <taxon>Bacillati</taxon>
        <taxon>Actinomycetota</taxon>
        <taxon>Actinomycetes</taxon>
        <taxon>Kitasatosporales</taxon>
        <taxon>Streptomycetaceae</taxon>
        <taxon>Streptomyces</taxon>
    </lineage>
</organism>
<reference evidence="2 3" key="1">
    <citation type="submission" date="2020-03" db="EMBL/GenBank/DDBJ databases">
        <title>Draft genome of Streptomyces sp. ventii, isolated from the Axial Seamount in the Pacific Ocean, and resequencing of the two type strains Streptomyces lonarensis strain NCL 716 and Streptomyces bohaiensis strain 11A07.</title>
        <authorList>
            <person name="Loughran R.M."/>
            <person name="Pfannmuller K.M."/>
            <person name="Wasson B.J."/>
            <person name="Deadmond M.C."/>
            <person name="Paddock B.E."/>
            <person name="Koyack M.J."/>
            <person name="Gallegos D.A."/>
            <person name="Mitchell E.A."/>
            <person name="Ushijima B."/>
            <person name="Saw J.H."/>
            <person name="Mcphail K.L."/>
            <person name="Videau P."/>
        </authorList>
    </citation>
    <scope>NUCLEOTIDE SEQUENCE [LARGE SCALE GENOMIC DNA]</scope>
    <source>
        <strain evidence="2 3">NCL716</strain>
    </source>
</reference>
<dbReference type="EMBL" id="JAAVJD010000219">
    <property type="protein sequence ID" value="NJQ07943.1"/>
    <property type="molecule type" value="Genomic_DNA"/>
</dbReference>
<protein>
    <submittedName>
        <fullName evidence="2">DUF3618 domain-containing protein</fullName>
    </submittedName>
</protein>
<sequence length="168" mass="17573">MAVLLVAAVVVRGGRHGPTPPGCTRPSLEQCRAGVVGRGSGGQLTDCPQRRVDHGGIAVSEAKKAAPGSAEIAARIERRRDQLAATLDEIAVRIHPSTLVDDAKARAASAVDRTAGKAFVAVNRSVTDVRGRLVTADGAPRLERVVPLALVVVGVTGLLVLSTRRRRR</sequence>
<dbReference type="AlphaFoldDB" id="A0A7X6D4Q4"/>
<feature type="transmembrane region" description="Helical" evidence="1">
    <location>
        <begin position="145"/>
        <end position="163"/>
    </location>
</feature>